<dbReference type="EnsemblMetazoa" id="XM_028272863.2">
    <property type="protein sequence ID" value="XP_028128664.1"/>
    <property type="gene ID" value="LOC114324942"/>
</dbReference>
<dbReference type="Proteomes" id="UP001652700">
    <property type="component" value="Unplaced"/>
</dbReference>
<evidence type="ECO:0000259" key="1">
    <source>
        <dbReference type="PROSITE" id="PS51269"/>
    </source>
</evidence>
<dbReference type="RefSeq" id="XP_028128664.1">
    <property type="nucleotide sequence ID" value="XM_028272863.1"/>
</dbReference>
<dbReference type="KEGG" id="dvv:114324942"/>
<organism evidence="4">
    <name type="scientific">Diabrotica virgifera virgifera</name>
    <name type="common">western corn rootworm</name>
    <dbReference type="NCBI Taxonomy" id="50390"/>
    <lineage>
        <taxon>Eukaryota</taxon>
        <taxon>Metazoa</taxon>
        <taxon>Ecdysozoa</taxon>
        <taxon>Arthropoda</taxon>
        <taxon>Hexapoda</taxon>
        <taxon>Insecta</taxon>
        <taxon>Pterygota</taxon>
        <taxon>Neoptera</taxon>
        <taxon>Endopterygota</taxon>
        <taxon>Coleoptera</taxon>
        <taxon>Polyphaga</taxon>
        <taxon>Cucujiformia</taxon>
        <taxon>Chrysomeloidea</taxon>
        <taxon>Chrysomelidae</taxon>
        <taxon>Galerucinae</taxon>
        <taxon>Diabroticina</taxon>
        <taxon>Diabroticites</taxon>
        <taxon>Diabrotica</taxon>
    </lineage>
</organism>
<dbReference type="PROSITE" id="PS51269">
    <property type="entry name" value="COMM"/>
    <property type="match status" value="1"/>
</dbReference>
<dbReference type="InterPro" id="IPR017920">
    <property type="entry name" value="COMM"/>
</dbReference>
<dbReference type="FunCoup" id="A0A6P7EZF3">
    <property type="interactions" value="477"/>
</dbReference>
<dbReference type="OrthoDB" id="10257479at2759"/>
<gene>
    <name evidence="4" type="primary">LOC114324942</name>
</gene>
<keyword evidence="3" id="KW-1185">Reference proteome</keyword>
<dbReference type="GeneID" id="114324942"/>
<dbReference type="AlphaFoldDB" id="A0A6P7EZF3"/>
<dbReference type="Pfam" id="PF21672">
    <property type="entry name" value="COMM_HN"/>
    <property type="match status" value="1"/>
</dbReference>
<feature type="domain" description="COMM" evidence="1">
    <location>
        <begin position="122"/>
        <end position="193"/>
    </location>
</feature>
<reference evidence="4" key="1">
    <citation type="submission" date="2025-04" db="UniProtKB">
        <authorList>
            <consortium name="RefSeq"/>
        </authorList>
    </citation>
    <scope>IDENTIFICATION</scope>
    <source>
        <tissue evidence="4">Whole insect</tissue>
    </source>
</reference>
<reference evidence="2" key="2">
    <citation type="submission" date="2025-05" db="UniProtKB">
        <authorList>
            <consortium name="EnsemblMetazoa"/>
        </authorList>
    </citation>
    <scope>IDENTIFICATION</scope>
</reference>
<evidence type="ECO:0000313" key="2">
    <source>
        <dbReference type="EnsemblMetazoa" id="XP_028128664.1"/>
    </source>
</evidence>
<dbReference type="InterPro" id="IPR037354">
    <property type="entry name" value="Commd2"/>
</dbReference>
<dbReference type="InParanoid" id="A0A6P7EZF3"/>
<proteinExistence type="predicted"/>
<evidence type="ECO:0000313" key="4">
    <source>
        <dbReference type="RefSeq" id="XP_028128664.1"/>
    </source>
</evidence>
<name>A0A6P7EZF3_DIAVI</name>
<dbReference type="Pfam" id="PF07258">
    <property type="entry name" value="COMM_domain"/>
    <property type="match status" value="1"/>
</dbReference>
<dbReference type="PANTHER" id="PTHR15857:SF0">
    <property type="entry name" value="COMM DOMAIN-CONTAINING PROTEIN 2"/>
    <property type="match status" value="1"/>
</dbReference>
<protein>
    <submittedName>
        <fullName evidence="4">COMM domain-containing protein 2-like isoform X1</fullName>
    </submittedName>
</protein>
<sequence length="203" mass="23452">MLISLKKIHKEHLHYLTLQPSQIVEEFCTLVTEFLDNGPNIERYTKIAKKLGIEQEIIENTVYGITQLLLLSCKYKLSEADFRDSVLTLGFSTEQQTVLSNLYNSKQSKIHEVLKVPIKEPHFDDLRWRFEAQVSSRSLLHHVVPLVTMELTTKTEVGGTFEKEKCLLQTDPNNLLHIVNELERALAESKSRHSRKIQRALKS</sequence>
<evidence type="ECO:0000313" key="3">
    <source>
        <dbReference type="Proteomes" id="UP001652700"/>
    </source>
</evidence>
<accession>A0A6P7EZF3</accession>
<dbReference type="PANTHER" id="PTHR15857">
    <property type="entry name" value="COMM DOMAIN CONTAINING PROTEIN 2"/>
    <property type="match status" value="1"/>
</dbReference>